<accession>C5NSW5</accession>
<keyword evidence="3" id="KW-0157">Chromophore</keyword>
<dbReference type="InterPro" id="IPR004827">
    <property type="entry name" value="bZIP"/>
</dbReference>
<evidence type="ECO:0000256" key="2">
    <source>
        <dbReference type="ARBA" id="ARBA00022643"/>
    </source>
</evidence>
<dbReference type="PROSITE" id="PS50217">
    <property type="entry name" value="BZIP"/>
    <property type="match status" value="1"/>
</dbReference>
<evidence type="ECO:0000256" key="3">
    <source>
        <dbReference type="ARBA" id="ARBA00022991"/>
    </source>
</evidence>
<dbReference type="PANTHER" id="PTHR47429">
    <property type="entry name" value="PROTEIN TWIN LOV 1"/>
    <property type="match status" value="1"/>
</dbReference>
<dbReference type="Gene3D" id="1.20.5.170">
    <property type="match status" value="1"/>
</dbReference>
<evidence type="ECO:0000259" key="6">
    <source>
        <dbReference type="PROSITE" id="PS50217"/>
    </source>
</evidence>
<feature type="region of interest" description="Disordered" evidence="4">
    <location>
        <begin position="131"/>
        <end position="169"/>
    </location>
</feature>
<dbReference type="PROSITE" id="PS50112">
    <property type="entry name" value="PAS"/>
    <property type="match status" value="1"/>
</dbReference>
<name>C5NSW5_9PHAE</name>
<keyword evidence="2" id="KW-0288">FMN</keyword>
<dbReference type="NCBIfam" id="TIGR00229">
    <property type="entry name" value="sensory_box"/>
    <property type="match status" value="1"/>
</dbReference>
<feature type="domain" description="BZIP" evidence="6">
    <location>
        <begin position="159"/>
        <end position="202"/>
    </location>
</feature>
<reference evidence="7" key="1">
    <citation type="journal article" date="2009" name="Planta">
        <title>Distribution and phylogeny of the blue light receptors aureochromes in eukaryotes.</title>
        <authorList>
            <person name="Ishikawa M."/>
            <person name="Takahashi F."/>
            <person name="Nozaki H."/>
            <person name="Nagasato C."/>
            <person name="Motomura T."/>
            <person name="Kataoka H."/>
        </authorList>
    </citation>
    <scope>NUCLEOTIDE SEQUENCE</scope>
</reference>
<dbReference type="InterPro" id="IPR000014">
    <property type="entry name" value="PAS"/>
</dbReference>
<evidence type="ECO:0000313" key="7">
    <source>
        <dbReference type="EMBL" id="BAH80321.1"/>
    </source>
</evidence>
<dbReference type="SUPFAM" id="SSF57959">
    <property type="entry name" value="Leucine zipper domain"/>
    <property type="match status" value="1"/>
</dbReference>
<dbReference type="SUPFAM" id="SSF55785">
    <property type="entry name" value="PYP-like sensor domain (PAS domain)"/>
    <property type="match status" value="1"/>
</dbReference>
<evidence type="ECO:0000259" key="5">
    <source>
        <dbReference type="PROSITE" id="PS50112"/>
    </source>
</evidence>
<protein>
    <submittedName>
        <fullName evidence="7">Aureochrome2-like protein</fullName>
    </submittedName>
</protein>
<dbReference type="InterPro" id="IPR035965">
    <property type="entry name" value="PAS-like_dom_sf"/>
</dbReference>
<sequence>MSASVKAPVYTSVVHRKLQHHNWQGTDVDCHLDDFALDLIELSGIAGFLMNEHPDNLGLLHPPWTSEPEPLPLPLPLPVVKAEPMIVESNSPRPQPGRSVPTSSMLGTRADTSTFKVGAVNTSTGVTRVAQRAPTARVGSTLKKTAAGGVTRRRSSSKEEQAKKRRERNRVLARRTRLRKKFFFQSLQQQVNDLQYENERLKGIINTRCANNSAEIIRSCVSHVPSMVADCANQATALLEQSDFLLVKALQSSQPSFCVTDPQLPDNPIVYASNTFIELTGYDRSQVLGRNCRFLQGPDTDPDAVAKIRKGIEEGKDTSVFLRQYKADGTVFWNHVFVAALRNNDHKIINYVGIQHPLEKEPSPQILACINDDGVDEQRETKESDFQATFAGWPDSPDAFMGAGWVHES</sequence>
<dbReference type="Pfam" id="PF07716">
    <property type="entry name" value="bZIP_2"/>
    <property type="match status" value="1"/>
</dbReference>
<dbReference type="CDD" id="cd14809">
    <property type="entry name" value="bZIP_AUREO-like"/>
    <property type="match status" value="1"/>
</dbReference>
<proteinExistence type="evidence at transcript level"/>
<dbReference type="SMART" id="SM00338">
    <property type="entry name" value="BRLZ"/>
    <property type="match status" value="1"/>
</dbReference>
<feature type="domain" description="PAS" evidence="5">
    <location>
        <begin position="242"/>
        <end position="315"/>
    </location>
</feature>
<dbReference type="Gene3D" id="3.30.450.20">
    <property type="entry name" value="PAS domain"/>
    <property type="match status" value="1"/>
</dbReference>
<dbReference type="GO" id="GO:0003700">
    <property type="term" value="F:DNA-binding transcription factor activity"/>
    <property type="evidence" value="ECO:0007669"/>
    <property type="project" value="InterPro"/>
</dbReference>
<dbReference type="CDD" id="cd00130">
    <property type="entry name" value="PAS"/>
    <property type="match status" value="1"/>
</dbReference>
<evidence type="ECO:0000256" key="4">
    <source>
        <dbReference type="SAM" id="MobiDB-lite"/>
    </source>
</evidence>
<gene>
    <name evidence="7" type="primary">FdAUREO2</name>
</gene>
<keyword evidence="1" id="KW-0285">Flavoprotein</keyword>
<dbReference type="AlphaFoldDB" id="C5NSW5"/>
<dbReference type="EMBL" id="AB499040">
    <property type="protein sequence ID" value="BAH80321.1"/>
    <property type="molecule type" value="mRNA"/>
</dbReference>
<dbReference type="InterPro" id="IPR046347">
    <property type="entry name" value="bZIP_sf"/>
</dbReference>
<dbReference type="Pfam" id="PF13426">
    <property type="entry name" value="PAS_9"/>
    <property type="match status" value="1"/>
</dbReference>
<dbReference type="PANTHER" id="PTHR47429:SF2">
    <property type="entry name" value="PROTEIN TWIN LOV 1"/>
    <property type="match status" value="1"/>
</dbReference>
<evidence type="ECO:0000256" key="1">
    <source>
        <dbReference type="ARBA" id="ARBA00022630"/>
    </source>
</evidence>
<dbReference type="GO" id="GO:0005634">
    <property type="term" value="C:nucleus"/>
    <property type="evidence" value="ECO:0007669"/>
    <property type="project" value="TreeGrafter"/>
</dbReference>
<organism evidence="7">
    <name type="scientific">Fucus evanescens</name>
    <dbReference type="NCBI Taxonomy" id="87147"/>
    <lineage>
        <taxon>Eukaryota</taxon>
        <taxon>Sar</taxon>
        <taxon>Stramenopiles</taxon>
        <taxon>Ochrophyta</taxon>
        <taxon>PX clade</taxon>
        <taxon>Phaeophyceae</taxon>
        <taxon>Fucales</taxon>
        <taxon>Fucaceae</taxon>
        <taxon>Fucus</taxon>
    </lineage>
</organism>